<comment type="similarity">
    <text evidence="1">Belongs to the MDM20/NAA25 family.</text>
</comment>
<comment type="caution">
    <text evidence="2">The sequence shown here is derived from an EMBL/GenBank/DDBJ whole genome shotgun (WGS) entry which is preliminary data.</text>
</comment>
<dbReference type="InterPro" id="IPR019183">
    <property type="entry name" value="NAA25_NatB_aux_su"/>
</dbReference>
<evidence type="ECO:0000313" key="3">
    <source>
        <dbReference type="Proteomes" id="UP001166093"/>
    </source>
</evidence>
<keyword evidence="3" id="KW-1185">Reference proteome</keyword>
<dbReference type="PANTHER" id="PTHR22767:SF3">
    <property type="entry name" value="N-ALPHA-ACETYLTRANSFERASE 25, NATB AUXILIARY SUBUNIT"/>
    <property type="match status" value="1"/>
</dbReference>
<gene>
    <name evidence="2" type="primary">Naa25</name>
    <name evidence="2" type="ORF">GTO93_0019602</name>
</gene>
<feature type="non-terminal residue" evidence="2">
    <location>
        <position position="1352"/>
    </location>
</feature>
<evidence type="ECO:0000313" key="2">
    <source>
        <dbReference type="EMBL" id="MBN3276383.1"/>
    </source>
</evidence>
<dbReference type="EMBL" id="JAAWVQ010059382">
    <property type="protein sequence ID" value="MBN3276383.1"/>
    <property type="molecule type" value="Genomic_DNA"/>
</dbReference>
<dbReference type="Pfam" id="PF09797">
    <property type="entry name" value="NatB_MDM20"/>
    <property type="match status" value="2"/>
</dbReference>
<organism evidence="2 3">
    <name type="scientific">Polyodon spathula</name>
    <name type="common">North American paddlefish</name>
    <name type="synonym">Squalus spathula</name>
    <dbReference type="NCBI Taxonomy" id="7913"/>
    <lineage>
        <taxon>Eukaryota</taxon>
        <taxon>Metazoa</taxon>
        <taxon>Chordata</taxon>
        <taxon>Craniata</taxon>
        <taxon>Vertebrata</taxon>
        <taxon>Euteleostomi</taxon>
        <taxon>Actinopterygii</taxon>
        <taxon>Chondrostei</taxon>
        <taxon>Acipenseriformes</taxon>
        <taxon>Polyodontidae</taxon>
        <taxon>Polyodon</taxon>
    </lineage>
</organism>
<reference evidence="2" key="1">
    <citation type="journal article" date="2021" name="Cell">
        <title>Tracing the genetic footprints of vertebrate landing in non-teleost ray-finned fishes.</title>
        <authorList>
            <person name="Bi X."/>
            <person name="Wang K."/>
            <person name="Yang L."/>
            <person name="Pan H."/>
            <person name="Jiang H."/>
            <person name="Wei Q."/>
            <person name="Fang M."/>
            <person name="Yu H."/>
            <person name="Zhu C."/>
            <person name="Cai Y."/>
            <person name="He Y."/>
            <person name="Gan X."/>
            <person name="Zeng H."/>
            <person name="Yu D."/>
            <person name="Zhu Y."/>
            <person name="Jiang H."/>
            <person name="Qiu Q."/>
            <person name="Yang H."/>
            <person name="Zhang Y.E."/>
            <person name="Wang W."/>
            <person name="Zhu M."/>
            <person name="He S."/>
            <person name="Zhang G."/>
        </authorList>
    </citation>
    <scope>NUCLEOTIDE SEQUENCE</scope>
    <source>
        <strain evidence="2">Pddl_001</strain>
    </source>
</reference>
<dbReference type="PANTHER" id="PTHR22767">
    <property type="entry name" value="N-TERMINAL ACETYLTRANSFERASE-RELATED"/>
    <property type="match status" value="1"/>
</dbReference>
<accession>A0ABS2XPW7</accession>
<dbReference type="Proteomes" id="UP001166093">
    <property type="component" value="Unassembled WGS sequence"/>
</dbReference>
<dbReference type="InterPro" id="IPR011990">
    <property type="entry name" value="TPR-like_helical_dom_sf"/>
</dbReference>
<dbReference type="Gene3D" id="1.25.40.1040">
    <property type="match status" value="2"/>
</dbReference>
<name>A0ABS2XPW7_POLSP</name>
<proteinExistence type="inferred from homology"/>
<dbReference type="SUPFAM" id="SSF48452">
    <property type="entry name" value="TPR-like"/>
    <property type="match status" value="1"/>
</dbReference>
<protein>
    <submittedName>
        <fullName evidence="2">NAA25 acetyltransferase</fullName>
    </submittedName>
</protein>
<evidence type="ECO:0000256" key="1">
    <source>
        <dbReference type="ARBA" id="ARBA00006298"/>
    </source>
</evidence>
<feature type="non-terminal residue" evidence="2">
    <location>
        <position position="1"/>
    </location>
</feature>
<sequence>MAIQQADKLLKKHKDLYCAKVLKAIGLQRTGRQDEAFTLAQEVTALEPTDDNSLQALTILYREMHRPELVTKLYEVAVKKVPSSEEYHSHLFMAYARVGEYKKMQQAGMALYKIVPKNPYYFWSVMSLVMQAISARDEKLAKTMFLPLAERMVAKMVKEEKIEAEAEVQLYFMILERLGKYVEALEVVRGKLGEKLTSELQSRENKCMALYKKLDRWPECNALSRKLLLTNPDDWQFFLSYFDSLFHVIDESWSPPEEGEHSLEGEVESSIAQAVKFVLDRISVEEAKGSRQLRGPYLARLELIQRLRQRGSPEEKELGEPLELMFQYFEKFGDKPCCISDLKIFLDLLAPDQHVQFINRVMEAVPLTVPAEGAIALPADTKALQRHLCVVQLARSLGLHHAMDREHKLGLIHELKTRYRHGLEFGKSSLKTELQYSDAYCLLAAHVLIDMWAETGEEWSLWQCLRLLEEGLIQSPSNAQFKLLLILIFCRLGAFEPVVDLYSSLDAKHVQHDTIGWAGMALYKIVPKNPYYFWSVMSLVMQAISARDEKLAKTMFLPLAERMVAKMVKEEKIEAEAEVQLYFMILERLGKYVEALEVVRGKLGEKLTSELQSRENKCMALYKKLDRWPECNALSRKLLLTNPDDWQFFLSYFDSLFHVIDESWSPPEEGEHSLEGEVESSIAQAVKFVLDRISVEEAKGSRQLRGPYLARLELIQRLRQRGSPEEKELGEPLELMFQYFEKFGDKPCCISDLKIFLDLLAPDQHVQFINRVMEAVPLTVPAEGAIALPADTKALQRHLCVVQLARSLGLHHAMDREHKLGLIHELKTRYRHGLEFGKSSLKTELQYSDAYCLLAAHVLIDMWAETGEEWSLWQCLGLLEEGLIQSPSNAQFKLLLILIFCRLGAFEPVVDLYSSLDAKHVQHDTIGYLLTRYAESLGQFAASSQSCNFSLRFFHSNQKDTSEYIIQAYKYGAFEKIPEFIAFRNRLNSSLHFAQVRTERMLLDLFLEANILSSLEENIKSMGLCPEEDDIPWNDMRDNRDLTVLASWDPKDRQLSEEHRRWSLEEETLWLRIRSLTLRLIAALATLNHTVEPNNSQNGVECKPKTLRSLLKQLHFALESGKSFSERNVQYPFLGPPSTRLAPALASGCFQCQTSAFQFVSDVYDLDSNGLGDTTEVQESIGNSLKSLLAQLKDIFNKCKGDLLEVKDSQCKTKPSILENLVFFVETISIVLWVSSYCANVLRPLKSNLQKKKKKKKETNTATPPVFTRYQEYVASLQTLLSEALDHIKGLEITLTALKLESLSLKDSALSEAERKFTKAVRGKVQSSYQRSLQEVGELLKKRLDTLKSLKI</sequence>